<name>A0A6J7H835_9ZZZZ</name>
<sequence>MLKKVAVAALAAGALLALRKRSAAQADEDLWAEAARSPDAVRTTQR</sequence>
<protein>
    <submittedName>
        <fullName evidence="1">Unannotated protein</fullName>
    </submittedName>
</protein>
<evidence type="ECO:0000313" key="1">
    <source>
        <dbReference type="EMBL" id="CAB4915744.1"/>
    </source>
</evidence>
<proteinExistence type="predicted"/>
<dbReference type="NCBIfam" id="NF038356">
    <property type="entry name" value="actino_DLW39"/>
    <property type="match status" value="1"/>
</dbReference>
<gene>
    <name evidence="1" type="ORF">UFOPK3609_01132</name>
</gene>
<dbReference type="EMBL" id="CAFBMQ010000172">
    <property type="protein sequence ID" value="CAB4915744.1"/>
    <property type="molecule type" value="Genomic_DNA"/>
</dbReference>
<reference evidence="1" key="1">
    <citation type="submission" date="2020-05" db="EMBL/GenBank/DDBJ databases">
        <authorList>
            <person name="Chiriac C."/>
            <person name="Salcher M."/>
            <person name="Ghai R."/>
            <person name="Kavagutti S V."/>
        </authorList>
    </citation>
    <scope>NUCLEOTIDE SEQUENCE</scope>
</reference>
<accession>A0A6J7H835</accession>
<dbReference type="AlphaFoldDB" id="A0A6J7H835"/>
<organism evidence="1">
    <name type="scientific">freshwater metagenome</name>
    <dbReference type="NCBI Taxonomy" id="449393"/>
    <lineage>
        <taxon>unclassified sequences</taxon>
        <taxon>metagenomes</taxon>
        <taxon>ecological metagenomes</taxon>
    </lineage>
</organism>
<dbReference type="InterPro" id="IPR047990">
    <property type="entry name" value="DLW39-like"/>
</dbReference>